<feature type="compositionally biased region" description="Acidic residues" evidence="1">
    <location>
        <begin position="76"/>
        <end position="87"/>
    </location>
</feature>
<dbReference type="AlphaFoldDB" id="A0A5Q4BGD9"/>
<accession>A0A5Q4BGD9</accession>
<proteinExistence type="predicted"/>
<comment type="caution">
    <text evidence="3">The sequence shown here is derived from an EMBL/GenBank/DDBJ whole genome shotgun (WGS) entry which is preliminary data.</text>
</comment>
<feature type="transmembrane region" description="Helical" evidence="2">
    <location>
        <begin position="244"/>
        <end position="269"/>
    </location>
</feature>
<keyword evidence="2" id="KW-1133">Transmembrane helix</keyword>
<dbReference type="Proteomes" id="UP000326340">
    <property type="component" value="Unassembled WGS sequence"/>
</dbReference>
<keyword evidence="4" id="KW-1185">Reference proteome</keyword>
<feature type="transmembrane region" description="Helical" evidence="2">
    <location>
        <begin position="131"/>
        <end position="152"/>
    </location>
</feature>
<evidence type="ECO:0000313" key="4">
    <source>
        <dbReference type="Proteomes" id="UP000326340"/>
    </source>
</evidence>
<gene>
    <name evidence="3" type="ORF">CSHISOI_09721</name>
</gene>
<reference evidence="3 4" key="1">
    <citation type="journal article" date="2019" name="Sci. Rep.">
        <title>Colletotrichum shisoi sp. nov., an anthracnose pathogen of Perilla frutescens in Japan: molecular phylogenetic, morphological and genomic evidence.</title>
        <authorList>
            <person name="Gan P."/>
            <person name="Tsushima A."/>
            <person name="Hiroyama R."/>
            <person name="Narusaka M."/>
            <person name="Takano Y."/>
            <person name="Narusaka Y."/>
            <person name="Kawaradani M."/>
            <person name="Damm U."/>
            <person name="Shirasu K."/>
        </authorList>
    </citation>
    <scope>NUCLEOTIDE SEQUENCE [LARGE SCALE GENOMIC DNA]</scope>
    <source>
        <strain evidence="3 4">PG-2018a</strain>
    </source>
</reference>
<keyword evidence="2" id="KW-0472">Membrane</keyword>
<protein>
    <submittedName>
        <fullName evidence="3">Uncharacterized protein</fullName>
    </submittedName>
</protein>
<dbReference type="EMBL" id="PUHP01001477">
    <property type="protein sequence ID" value="TQN65734.1"/>
    <property type="molecule type" value="Genomic_DNA"/>
</dbReference>
<sequence>MASAPESMGLRQRRNTNTLHSGQTFPMSMLPSQVANGTNLGDTDEDYLLGTPSRTSGETDVETLSGRSLRDGGAPVDEEQTHDEDDSPLVRPGQLKHSATDSATTPPGARDDTRKPKHITRRGPFRYLHGWIVHVPAVLATIAVLVVGKMRIYWYPETGPVIGNSYRLDAEIISNVLQLAAKIHELLIVASLSSIVLAMSRRRLITDGVRLGFLTGSYRVGDLGYLGTAAFWRQGLNTLKPWEILLSGFLVFSTIMSTIVGPASAVLLIPTLDWYGFGSRTAFETIQLPVFYLRDQREVWTRVYAETNHLKKYMCNTEKGILTSHCPGGGFTGMSKWVTNHPTTELRNNLTFSATSADIRRHVVFTQSKFTADAAHITLSTTAPQCVLDSIGLLQHYINDAADGSVGAVSHESRYRLQTTATGRPSNSTQLYQPFVQSRCKIYNMELGNKLEYPREDFECFTDRDCEDRMRDPMPYNKTLAENDGFKNRSVVLNYGTHKDNSSVIFLSGVIPNTTEGRPTQVLYMCTQTANWVPSNFSVDSGASDVLHSNLSDGKRMQKTYEDGSANVLPIHFNKTWSKYANPSWNDSEPTTFSYLYRLVQSFSLKEEGNGTAERYMALSDPSNTTAIEVFLAKVFGGHLADALARSSFNQWKVLKLDSNSSEIAFIDLRQTYSFRGSRHRFTPNGTDLVTDEWGGYNQTLNRSFEEAAGDFRAALPINITAERYGYGTGQGQERKTVRFARAMLLIYLGAVAIYVAAIAVCDALDYLESRQTSRVQSVIPWTDLQELFVLGLRTTPPPPPRDEDLVDAGAGVSDTRIWEKVIAARADDGDNVQLVFRETPSARLDLTGKKQYF</sequence>
<name>A0A5Q4BGD9_9PEZI</name>
<evidence type="ECO:0000256" key="1">
    <source>
        <dbReference type="SAM" id="MobiDB-lite"/>
    </source>
</evidence>
<feature type="transmembrane region" description="Helical" evidence="2">
    <location>
        <begin position="745"/>
        <end position="768"/>
    </location>
</feature>
<keyword evidence="2" id="KW-0812">Transmembrane</keyword>
<organism evidence="3 4">
    <name type="scientific">Colletotrichum shisoi</name>
    <dbReference type="NCBI Taxonomy" id="2078593"/>
    <lineage>
        <taxon>Eukaryota</taxon>
        <taxon>Fungi</taxon>
        <taxon>Dikarya</taxon>
        <taxon>Ascomycota</taxon>
        <taxon>Pezizomycotina</taxon>
        <taxon>Sordariomycetes</taxon>
        <taxon>Hypocreomycetidae</taxon>
        <taxon>Glomerellales</taxon>
        <taxon>Glomerellaceae</taxon>
        <taxon>Colletotrichum</taxon>
        <taxon>Colletotrichum destructivum species complex</taxon>
    </lineage>
</organism>
<evidence type="ECO:0000313" key="3">
    <source>
        <dbReference type="EMBL" id="TQN65734.1"/>
    </source>
</evidence>
<feature type="compositionally biased region" description="Polar residues" evidence="1">
    <location>
        <begin position="15"/>
        <end position="41"/>
    </location>
</feature>
<dbReference type="OrthoDB" id="5342924at2759"/>
<feature type="region of interest" description="Disordered" evidence="1">
    <location>
        <begin position="1"/>
        <end position="118"/>
    </location>
</feature>
<evidence type="ECO:0000256" key="2">
    <source>
        <dbReference type="SAM" id="Phobius"/>
    </source>
</evidence>